<keyword evidence="7" id="KW-0998">Cell outer membrane</keyword>
<dbReference type="InterPro" id="IPR051906">
    <property type="entry name" value="TolC-like"/>
</dbReference>
<keyword evidence="4" id="KW-1134">Transmembrane beta strand</keyword>
<evidence type="ECO:0000256" key="8">
    <source>
        <dbReference type="SAM" id="Coils"/>
    </source>
</evidence>
<keyword evidence="3" id="KW-0813">Transport</keyword>
<evidence type="ECO:0000256" key="1">
    <source>
        <dbReference type="ARBA" id="ARBA00004442"/>
    </source>
</evidence>
<dbReference type="GO" id="GO:0015288">
    <property type="term" value="F:porin activity"/>
    <property type="evidence" value="ECO:0007669"/>
    <property type="project" value="TreeGrafter"/>
</dbReference>
<dbReference type="Pfam" id="PF02321">
    <property type="entry name" value="OEP"/>
    <property type="match status" value="2"/>
</dbReference>
<dbReference type="PANTHER" id="PTHR30026">
    <property type="entry name" value="OUTER MEMBRANE PROTEIN TOLC"/>
    <property type="match status" value="1"/>
</dbReference>
<dbReference type="GO" id="GO:0009279">
    <property type="term" value="C:cell outer membrane"/>
    <property type="evidence" value="ECO:0007669"/>
    <property type="project" value="UniProtKB-SubCell"/>
</dbReference>
<evidence type="ECO:0000256" key="3">
    <source>
        <dbReference type="ARBA" id="ARBA00022448"/>
    </source>
</evidence>
<evidence type="ECO:0000313" key="11">
    <source>
        <dbReference type="Proteomes" id="UP000198611"/>
    </source>
</evidence>
<evidence type="ECO:0000256" key="4">
    <source>
        <dbReference type="ARBA" id="ARBA00022452"/>
    </source>
</evidence>
<evidence type="ECO:0000256" key="6">
    <source>
        <dbReference type="ARBA" id="ARBA00023136"/>
    </source>
</evidence>
<gene>
    <name evidence="10" type="ORF">SAMN05660831_01076</name>
</gene>
<evidence type="ECO:0000256" key="9">
    <source>
        <dbReference type="SAM" id="SignalP"/>
    </source>
</evidence>
<dbReference type="Proteomes" id="UP000198611">
    <property type="component" value="Unassembled WGS sequence"/>
</dbReference>
<keyword evidence="6" id="KW-0472">Membrane</keyword>
<keyword evidence="11" id="KW-1185">Reference proteome</keyword>
<feature type="coiled-coil region" evidence="8">
    <location>
        <begin position="333"/>
        <end position="360"/>
    </location>
</feature>
<comment type="subcellular location">
    <subcellularLocation>
        <location evidence="1">Cell outer membrane</location>
    </subcellularLocation>
</comment>
<proteinExistence type="inferred from homology"/>
<feature type="signal peptide" evidence="9">
    <location>
        <begin position="1"/>
        <end position="28"/>
    </location>
</feature>
<keyword evidence="5" id="KW-0812">Transmembrane</keyword>
<dbReference type="GO" id="GO:1990281">
    <property type="term" value="C:efflux pump complex"/>
    <property type="evidence" value="ECO:0007669"/>
    <property type="project" value="TreeGrafter"/>
</dbReference>
<dbReference type="SUPFAM" id="SSF56954">
    <property type="entry name" value="Outer membrane efflux proteins (OEP)"/>
    <property type="match status" value="1"/>
</dbReference>
<sequence>MMAARAITEGRRRFLTLVLALFAGPVMAQEEPAAEPEPLPEPLTLERALEEADSDHPDLAVARARLEGARANERRAASGKGWELGVEARAAEVGLPSDYYDEASADDHYARAYLTRTLYDSGATEAAREAEGARAEAAEERVLTARQSRRLTIMRRYFDVLLADLEANRADERMAIVFIEVDRMRDRHELGQVSDVELAEKEAEYQQALAERNTARSHKRRTRARLANALNRPGELSSDLRPPPLPELGREVPDLAELREAVRAGNPELAALRREVAAARAEIQQARSLNDPSLDLELSTYAWSRTLKSRYDWEAALRLDVPFYQGGEAGAAEDAARARLREARARLRRTEMELEQATLEAWQDLDNLAGDREAANTERDYREKYLSYARKLYEMEVQADLGDSMVNLTATQRRQAEAAFSIAMAWARIDALRGRLPRTDSREEAP</sequence>
<feature type="chain" id="PRO_5011669822" evidence="9">
    <location>
        <begin position="29"/>
        <end position="446"/>
    </location>
</feature>
<name>A0A1I1QAB4_9GAMM</name>
<dbReference type="EMBL" id="FOMJ01000002">
    <property type="protein sequence ID" value="SFD19041.1"/>
    <property type="molecule type" value="Genomic_DNA"/>
</dbReference>
<evidence type="ECO:0000313" key="10">
    <source>
        <dbReference type="EMBL" id="SFD19041.1"/>
    </source>
</evidence>
<dbReference type="GO" id="GO:0015562">
    <property type="term" value="F:efflux transmembrane transporter activity"/>
    <property type="evidence" value="ECO:0007669"/>
    <property type="project" value="InterPro"/>
</dbReference>
<dbReference type="PANTHER" id="PTHR30026:SF20">
    <property type="entry name" value="OUTER MEMBRANE PROTEIN TOLC"/>
    <property type="match status" value="1"/>
</dbReference>
<dbReference type="AlphaFoldDB" id="A0A1I1QAB4"/>
<evidence type="ECO:0000256" key="2">
    <source>
        <dbReference type="ARBA" id="ARBA00007613"/>
    </source>
</evidence>
<dbReference type="Gene3D" id="1.20.1600.10">
    <property type="entry name" value="Outer membrane efflux proteins (OEP)"/>
    <property type="match status" value="1"/>
</dbReference>
<protein>
    <submittedName>
        <fullName evidence="10">Outer membrane protein TolC</fullName>
    </submittedName>
</protein>
<keyword evidence="8" id="KW-0175">Coiled coil</keyword>
<evidence type="ECO:0000256" key="5">
    <source>
        <dbReference type="ARBA" id="ARBA00022692"/>
    </source>
</evidence>
<reference evidence="10 11" key="1">
    <citation type="submission" date="2016-10" db="EMBL/GenBank/DDBJ databases">
        <authorList>
            <person name="de Groot N.N."/>
        </authorList>
    </citation>
    <scope>NUCLEOTIDE SEQUENCE [LARGE SCALE GENOMIC DNA]</scope>
    <source>
        <strain evidence="10 11">HL3</strain>
    </source>
</reference>
<comment type="similarity">
    <text evidence="2">Belongs to the outer membrane factor (OMF) (TC 1.B.17) family.</text>
</comment>
<evidence type="ECO:0000256" key="7">
    <source>
        <dbReference type="ARBA" id="ARBA00023237"/>
    </source>
</evidence>
<dbReference type="STRING" id="1123397.SAMN05660831_01076"/>
<accession>A0A1I1QAB4</accession>
<organism evidence="10 11">
    <name type="scientific">Thiohalospira halophila DSM 15071</name>
    <dbReference type="NCBI Taxonomy" id="1123397"/>
    <lineage>
        <taxon>Bacteria</taxon>
        <taxon>Pseudomonadati</taxon>
        <taxon>Pseudomonadota</taxon>
        <taxon>Gammaproteobacteria</taxon>
        <taxon>Thiohalospirales</taxon>
        <taxon>Thiohalospiraceae</taxon>
        <taxon>Thiohalospira</taxon>
    </lineage>
</organism>
<dbReference type="InterPro" id="IPR003423">
    <property type="entry name" value="OMP_efflux"/>
</dbReference>
<keyword evidence="9" id="KW-0732">Signal</keyword>